<feature type="compositionally biased region" description="Polar residues" evidence="1">
    <location>
        <begin position="217"/>
        <end position="231"/>
    </location>
</feature>
<gene>
    <name evidence="2" type="ordered locus">Amir_4734</name>
</gene>
<sequence length="231" mass="25092">MNSSEDLSLELASPLPHRAETSSPDDADQPSGDRFDELKAMGSAYEVLSHLDRESVQRAYWWLGEALRLSPEAPAQLTGVPAQATSAAIPATATRLAAIDSGQEEAPLPRIFMSQKKPNTIQEKIACLAYYLTYHRGMQHFKTADIVALNTEAASAKFANPSRDVAKTEDRCGYIVAAGNGMKQLTTRGEFFVLALPDREAANVALGEHPHRPKSPRNGTKRASSQAKDES</sequence>
<dbReference type="EMBL" id="CP001630">
    <property type="protein sequence ID" value="ACU38564.1"/>
    <property type="molecule type" value="Genomic_DNA"/>
</dbReference>
<proteinExistence type="predicted"/>
<evidence type="ECO:0000313" key="3">
    <source>
        <dbReference type="Proteomes" id="UP000002213"/>
    </source>
</evidence>
<dbReference type="HOGENOM" id="CLU_1197739_0_0_11"/>
<accession>C6WN51</accession>
<dbReference type="KEGG" id="ami:Amir_4734"/>
<dbReference type="RefSeq" id="WP_015803451.1">
    <property type="nucleotide sequence ID" value="NC_013093.1"/>
</dbReference>
<evidence type="ECO:0000313" key="2">
    <source>
        <dbReference type="EMBL" id="ACU38564.1"/>
    </source>
</evidence>
<keyword evidence="3" id="KW-1185">Reference proteome</keyword>
<dbReference type="Proteomes" id="UP000002213">
    <property type="component" value="Chromosome"/>
</dbReference>
<reference evidence="2 3" key="1">
    <citation type="journal article" date="2009" name="Stand. Genomic Sci.">
        <title>Complete genome sequence of Actinosynnema mirum type strain (101).</title>
        <authorList>
            <person name="Land M."/>
            <person name="Lapidus A."/>
            <person name="Mayilraj S."/>
            <person name="Chen F."/>
            <person name="Copeland A."/>
            <person name="Del Rio T.G."/>
            <person name="Nolan M."/>
            <person name="Lucas S."/>
            <person name="Tice H."/>
            <person name="Cheng J.F."/>
            <person name="Chertkov O."/>
            <person name="Bruce D."/>
            <person name="Goodwin L."/>
            <person name="Pitluck S."/>
            <person name="Rohde M."/>
            <person name="Goker M."/>
            <person name="Pati A."/>
            <person name="Ivanova N."/>
            <person name="Mavromatis K."/>
            <person name="Chen A."/>
            <person name="Palaniappan K."/>
            <person name="Hauser L."/>
            <person name="Chang Y.J."/>
            <person name="Jeffries C.C."/>
            <person name="Brettin T."/>
            <person name="Detter J.C."/>
            <person name="Han C."/>
            <person name="Chain P."/>
            <person name="Tindall B.J."/>
            <person name="Bristow J."/>
            <person name="Eisen J.A."/>
            <person name="Markowitz V."/>
            <person name="Hugenholtz P."/>
            <person name="Kyrpides N.C."/>
            <person name="Klenk H.P."/>
        </authorList>
    </citation>
    <scope>NUCLEOTIDE SEQUENCE [LARGE SCALE GENOMIC DNA]</scope>
    <source>
        <strain evidence="3">ATCC 29888 / DSM 43827 / JCM 3225 / NBRC 14064 / NCIMB 13271 / NRRL B-12336 / IMRU 3971 / 101</strain>
    </source>
</reference>
<feature type="region of interest" description="Disordered" evidence="1">
    <location>
        <begin position="204"/>
        <end position="231"/>
    </location>
</feature>
<evidence type="ECO:0000256" key="1">
    <source>
        <dbReference type="SAM" id="MobiDB-lite"/>
    </source>
</evidence>
<name>C6WN51_ACTMD</name>
<protein>
    <submittedName>
        <fullName evidence="2">Uncharacterized protein</fullName>
    </submittedName>
</protein>
<dbReference type="STRING" id="446462.Amir_4734"/>
<dbReference type="AlphaFoldDB" id="C6WN51"/>
<organism evidence="2 3">
    <name type="scientific">Actinosynnema mirum (strain ATCC 29888 / DSM 43827 / JCM 3225 / NBRC 14064 / NCIMB 13271 / NRRL B-12336 / IMRU 3971 / 101)</name>
    <dbReference type="NCBI Taxonomy" id="446462"/>
    <lineage>
        <taxon>Bacteria</taxon>
        <taxon>Bacillati</taxon>
        <taxon>Actinomycetota</taxon>
        <taxon>Actinomycetes</taxon>
        <taxon>Pseudonocardiales</taxon>
        <taxon>Pseudonocardiaceae</taxon>
        <taxon>Actinosynnema</taxon>
    </lineage>
</organism>
<dbReference type="eggNOG" id="ENOG50343HN">
    <property type="taxonomic scope" value="Bacteria"/>
</dbReference>
<dbReference type="OrthoDB" id="9255762at2"/>
<feature type="region of interest" description="Disordered" evidence="1">
    <location>
        <begin position="1"/>
        <end position="34"/>
    </location>
</feature>